<evidence type="ECO:0000313" key="2">
    <source>
        <dbReference type="EMBL" id="KAK5968835.1"/>
    </source>
</evidence>
<accession>A0AAN8EXF0</accession>
<sequence>MAPRGEFIEYKRLFDLIQKERQPEVSEETISELLTPLELDDATEYSFKPSTGQESRQRSRAQ</sequence>
<feature type="region of interest" description="Disordered" evidence="1">
    <location>
        <begin position="41"/>
        <end position="62"/>
    </location>
</feature>
<dbReference type="EMBL" id="WIXE01020936">
    <property type="protein sequence ID" value="KAK5968835.1"/>
    <property type="molecule type" value="Genomic_DNA"/>
</dbReference>
<evidence type="ECO:0000313" key="3">
    <source>
        <dbReference type="Proteomes" id="UP001331761"/>
    </source>
</evidence>
<feature type="compositionally biased region" description="Polar residues" evidence="1">
    <location>
        <begin position="48"/>
        <end position="62"/>
    </location>
</feature>
<dbReference type="Proteomes" id="UP001331761">
    <property type="component" value="Unassembled WGS sequence"/>
</dbReference>
<feature type="non-terminal residue" evidence="2">
    <location>
        <position position="62"/>
    </location>
</feature>
<proteinExistence type="predicted"/>
<reference evidence="2 3" key="1">
    <citation type="submission" date="2019-10" db="EMBL/GenBank/DDBJ databases">
        <title>Assembly and Annotation for the nematode Trichostrongylus colubriformis.</title>
        <authorList>
            <person name="Martin J."/>
        </authorList>
    </citation>
    <scope>NUCLEOTIDE SEQUENCE [LARGE SCALE GENOMIC DNA]</scope>
    <source>
        <strain evidence="2">G859</strain>
        <tissue evidence="2">Whole worm</tissue>
    </source>
</reference>
<dbReference type="AlphaFoldDB" id="A0AAN8EXF0"/>
<keyword evidence="3" id="KW-1185">Reference proteome</keyword>
<comment type="caution">
    <text evidence="2">The sequence shown here is derived from an EMBL/GenBank/DDBJ whole genome shotgun (WGS) entry which is preliminary data.</text>
</comment>
<name>A0AAN8EXF0_TRICO</name>
<gene>
    <name evidence="2" type="ORF">GCK32_021696</name>
</gene>
<evidence type="ECO:0000256" key="1">
    <source>
        <dbReference type="SAM" id="MobiDB-lite"/>
    </source>
</evidence>
<organism evidence="2 3">
    <name type="scientific">Trichostrongylus colubriformis</name>
    <name type="common">Black scour worm</name>
    <dbReference type="NCBI Taxonomy" id="6319"/>
    <lineage>
        <taxon>Eukaryota</taxon>
        <taxon>Metazoa</taxon>
        <taxon>Ecdysozoa</taxon>
        <taxon>Nematoda</taxon>
        <taxon>Chromadorea</taxon>
        <taxon>Rhabditida</taxon>
        <taxon>Rhabditina</taxon>
        <taxon>Rhabditomorpha</taxon>
        <taxon>Strongyloidea</taxon>
        <taxon>Trichostrongylidae</taxon>
        <taxon>Trichostrongylus</taxon>
    </lineage>
</organism>
<protein>
    <submittedName>
        <fullName evidence="2">Uncharacterized protein</fullName>
    </submittedName>
</protein>